<dbReference type="PANTHER" id="PTHR12281">
    <property type="entry name" value="RP42 RELATED"/>
    <property type="match status" value="1"/>
</dbReference>
<dbReference type="InterPro" id="IPR042460">
    <property type="entry name" value="DCN1-like_PONY"/>
</dbReference>
<dbReference type="InterPro" id="IPR005176">
    <property type="entry name" value="PONY_dom"/>
</dbReference>
<evidence type="ECO:0000313" key="4">
    <source>
        <dbReference type="Proteomes" id="UP000823941"/>
    </source>
</evidence>
<dbReference type="InterPro" id="IPR014764">
    <property type="entry name" value="DCN-prot"/>
</dbReference>
<evidence type="ECO:0000313" key="3">
    <source>
        <dbReference type="EMBL" id="KAG7302659.1"/>
    </source>
</evidence>
<comment type="function">
    <text evidence="1">Neddylation of cullins play an essential role in the regulation of SCF-type complexes activity.</text>
</comment>
<name>A0ABQ7QD16_PLUXY</name>
<reference evidence="3 4" key="1">
    <citation type="submission" date="2021-06" db="EMBL/GenBank/DDBJ databases">
        <title>A haploid diamondback moth (Plutella xylostella L.) genome assembly resolves 31 chromosomes and identifies a diamide resistance mutation.</title>
        <authorList>
            <person name="Ward C.M."/>
            <person name="Perry K.D."/>
            <person name="Baker G."/>
            <person name="Powis K."/>
            <person name="Heckel D.G."/>
            <person name="Baxter S.W."/>
        </authorList>
    </citation>
    <scope>NUCLEOTIDE SEQUENCE [LARGE SCALE GENOMIC DNA]</scope>
    <source>
        <strain evidence="3 4">LV</strain>
        <tissue evidence="3">Single pupa</tissue>
    </source>
</reference>
<dbReference type="PANTHER" id="PTHR12281:SF31">
    <property type="entry name" value="DCN1-LIKE PROTEIN 3"/>
    <property type="match status" value="1"/>
</dbReference>
<dbReference type="EMBL" id="JAHIBW010000017">
    <property type="protein sequence ID" value="KAG7302659.1"/>
    <property type="molecule type" value="Genomic_DNA"/>
</dbReference>
<dbReference type="Pfam" id="PF03556">
    <property type="entry name" value="Cullin_binding"/>
    <property type="match status" value="1"/>
</dbReference>
<evidence type="ECO:0000256" key="1">
    <source>
        <dbReference type="RuleBase" id="RU410713"/>
    </source>
</evidence>
<evidence type="ECO:0000259" key="2">
    <source>
        <dbReference type="PROSITE" id="PS51229"/>
    </source>
</evidence>
<comment type="caution">
    <text evidence="3">The sequence shown here is derived from an EMBL/GenBank/DDBJ whole genome shotgun (WGS) entry which is preliminary data.</text>
</comment>
<accession>A0ABQ7QD16</accession>
<feature type="domain" description="DCUN1" evidence="2">
    <location>
        <begin position="125"/>
        <end position="317"/>
    </location>
</feature>
<dbReference type="PROSITE" id="PS51229">
    <property type="entry name" value="DCUN1"/>
    <property type="match status" value="1"/>
</dbReference>
<dbReference type="Gene3D" id="1.10.238.200">
    <property type="entry name" value="Cullin, PONY binding domain"/>
    <property type="match status" value="1"/>
</dbReference>
<dbReference type="Proteomes" id="UP000823941">
    <property type="component" value="Chromosome 17"/>
</dbReference>
<keyword evidence="4" id="KW-1185">Reference proteome</keyword>
<dbReference type="Gene3D" id="1.10.238.10">
    <property type="entry name" value="EF-hand"/>
    <property type="match status" value="1"/>
</dbReference>
<organism evidence="3 4">
    <name type="scientific">Plutella xylostella</name>
    <name type="common">Diamondback moth</name>
    <name type="synonym">Plutella maculipennis</name>
    <dbReference type="NCBI Taxonomy" id="51655"/>
    <lineage>
        <taxon>Eukaryota</taxon>
        <taxon>Metazoa</taxon>
        <taxon>Ecdysozoa</taxon>
        <taxon>Arthropoda</taxon>
        <taxon>Hexapoda</taxon>
        <taxon>Insecta</taxon>
        <taxon>Pterygota</taxon>
        <taxon>Neoptera</taxon>
        <taxon>Endopterygota</taxon>
        <taxon>Lepidoptera</taxon>
        <taxon>Glossata</taxon>
        <taxon>Ditrysia</taxon>
        <taxon>Yponomeutoidea</taxon>
        <taxon>Plutellidae</taxon>
        <taxon>Plutella</taxon>
    </lineage>
</organism>
<sequence length="333" mass="38117">MGHCLSCFQQQANNDNPTSQKIHDGEMTDIITTNEVPALVVSDCPPEEPLLHSNDNSVNCHRQAGRDTTHNANTQNMHGDNNIYIEGLALTKVQLTAEKANKPFYQKLPSIPRTMSSLGSNENRVSESKINQLFDQYKDSLEDAILAEGIENLCNDLQLNPDDFKVLVLAWKLNASQMCRFTKLEFTQGLKNMKTDSIKGIQQKLSDITSELRRDSEQFKDLYRFTFKFGLDVSTGQRILPADIAIVLWRLVFTSNEPPILERWLAYLEASPHVRGVPKDTWYMFLNFCEFVGEDLSSYDDTEAWPSLFDDFVEYENDQMNQNITKNDIRIQD</sequence>
<protein>
    <recommendedName>
        <fullName evidence="1">Defective in cullin neddylation protein</fullName>
    </recommendedName>
</protein>
<proteinExistence type="predicted"/>
<gene>
    <name evidence="3" type="ORF">JYU34_012610</name>
</gene>